<dbReference type="InterPro" id="IPR002645">
    <property type="entry name" value="STAS_dom"/>
</dbReference>
<evidence type="ECO:0000259" key="1">
    <source>
        <dbReference type="PROSITE" id="PS50801"/>
    </source>
</evidence>
<dbReference type="EMBL" id="JBEJUE010000071">
    <property type="protein sequence ID" value="MER0429723.1"/>
    <property type="molecule type" value="Genomic_DNA"/>
</dbReference>
<sequence>MTTSDAHDAHTEPLPVISPSGEFDMHNVTSLEAQIGTMAVVHGGLVLDASCITFADSSFLRMILAVHQRTDLRIAAPSPRVARLFDLAGVETYLRIYPTLDAARAL</sequence>
<reference evidence="2 7" key="3">
    <citation type="submission" date="2024-01" db="EMBL/GenBank/DDBJ databases">
        <title>Metagenomic exploration of the rhizosphere soil microbial community and their significance in facilitating the development of wild simulated ginseng.</title>
        <authorList>
            <person name="Huang J."/>
        </authorList>
    </citation>
    <scope>NUCLEOTIDE SEQUENCE [LARGE SCALE GENOMIC DNA]</scope>
    <source>
        <strain evidence="2 7">WY141</strain>
    </source>
</reference>
<dbReference type="EMBL" id="CP054926">
    <property type="protein sequence ID" value="QKW47102.1"/>
    <property type="molecule type" value="Genomic_DNA"/>
</dbReference>
<reference evidence="4 6" key="2">
    <citation type="submission" date="2020-06" db="EMBL/GenBank/DDBJ databases">
        <title>Genome mining for natural products.</title>
        <authorList>
            <person name="Zhang B."/>
            <person name="Shi J."/>
            <person name="Ge H."/>
        </authorList>
    </citation>
    <scope>NUCLEOTIDE SEQUENCE [LARGE SCALE GENOMIC DNA]</scope>
    <source>
        <strain evidence="4 6">NA06532</strain>
    </source>
</reference>
<protein>
    <submittedName>
        <fullName evidence="3">STAS domain-containing protein</fullName>
    </submittedName>
</protein>
<reference evidence="3 5" key="1">
    <citation type="submission" date="2020-01" db="EMBL/GenBank/DDBJ databases">
        <title>Insect and environment-associated Actinomycetes.</title>
        <authorList>
            <person name="Currrie C."/>
            <person name="Chevrette M."/>
            <person name="Carlson C."/>
            <person name="Stubbendieck R."/>
            <person name="Wendt-Pienkowski E."/>
        </authorList>
    </citation>
    <scope>NUCLEOTIDE SEQUENCE [LARGE SCALE GENOMIC DNA]</scope>
    <source>
        <strain evidence="3 5">SID14438</strain>
    </source>
</reference>
<evidence type="ECO:0000313" key="3">
    <source>
        <dbReference type="EMBL" id="NEB66227.1"/>
    </source>
</evidence>
<feature type="domain" description="STAS" evidence="1">
    <location>
        <begin position="16"/>
        <end position="106"/>
    </location>
</feature>
<evidence type="ECO:0000313" key="2">
    <source>
        <dbReference type="EMBL" id="MER0429723.1"/>
    </source>
</evidence>
<dbReference type="PROSITE" id="PS50801">
    <property type="entry name" value="STAS"/>
    <property type="match status" value="1"/>
</dbReference>
<evidence type="ECO:0000313" key="7">
    <source>
        <dbReference type="Proteomes" id="UP001456562"/>
    </source>
</evidence>
<dbReference type="CDD" id="cd07043">
    <property type="entry name" value="STAS_anti-anti-sigma_factors"/>
    <property type="match status" value="1"/>
</dbReference>
<evidence type="ECO:0000313" key="5">
    <source>
        <dbReference type="Proteomes" id="UP000471648"/>
    </source>
</evidence>
<dbReference type="Pfam" id="PF01740">
    <property type="entry name" value="STAS"/>
    <property type="match status" value="1"/>
</dbReference>
<dbReference type="GO" id="GO:0043856">
    <property type="term" value="F:anti-sigma factor antagonist activity"/>
    <property type="evidence" value="ECO:0007669"/>
    <property type="project" value="TreeGrafter"/>
</dbReference>
<name>A0A6N9V173_STRMI</name>
<evidence type="ECO:0000313" key="6">
    <source>
        <dbReference type="Proteomes" id="UP000509345"/>
    </source>
</evidence>
<dbReference type="PANTHER" id="PTHR33495">
    <property type="entry name" value="ANTI-SIGMA FACTOR ANTAGONIST TM_1081-RELATED-RELATED"/>
    <property type="match status" value="1"/>
</dbReference>
<dbReference type="Proteomes" id="UP001456562">
    <property type="component" value="Unassembled WGS sequence"/>
</dbReference>
<dbReference type="Gene3D" id="3.30.750.24">
    <property type="entry name" value="STAS domain"/>
    <property type="match status" value="1"/>
</dbReference>
<dbReference type="GeneID" id="87636237"/>
<dbReference type="Proteomes" id="UP000471648">
    <property type="component" value="Unassembled WGS sequence"/>
</dbReference>
<gene>
    <name evidence="2" type="ORF">ABR748_36915</name>
    <name evidence="3" type="ORF">G3I39_03980</name>
    <name evidence="4" type="ORF">HUT09_33675</name>
</gene>
<dbReference type="PANTHER" id="PTHR33495:SF2">
    <property type="entry name" value="ANTI-SIGMA FACTOR ANTAGONIST TM_1081-RELATED"/>
    <property type="match status" value="1"/>
</dbReference>
<organism evidence="3 5">
    <name type="scientific">Streptomyces microflavus</name>
    <name type="common">Streptomyces lipmanii</name>
    <dbReference type="NCBI Taxonomy" id="1919"/>
    <lineage>
        <taxon>Bacteria</taxon>
        <taxon>Bacillati</taxon>
        <taxon>Actinomycetota</taxon>
        <taxon>Actinomycetes</taxon>
        <taxon>Kitasatosporales</taxon>
        <taxon>Streptomycetaceae</taxon>
        <taxon>Streptomyces</taxon>
    </lineage>
</organism>
<dbReference type="SUPFAM" id="SSF52091">
    <property type="entry name" value="SpoIIaa-like"/>
    <property type="match status" value="1"/>
</dbReference>
<dbReference type="AlphaFoldDB" id="A0A6N9V173"/>
<proteinExistence type="predicted"/>
<accession>A0A6N9V173</accession>
<evidence type="ECO:0000313" key="4">
    <source>
        <dbReference type="EMBL" id="QKW47102.1"/>
    </source>
</evidence>
<dbReference type="EMBL" id="JAAGME010000193">
    <property type="protein sequence ID" value="NEB66227.1"/>
    <property type="molecule type" value="Genomic_DNA"/>
</dbReference>
<dbReference type="Proteomes" id="UP000509345">
    <property type="component" value="Chromosome"/>
</dbReference>
<keyword evidence="7" id="KW-1185">Reference proteome</keyword>
<dbReference type="RefSeq" id="WP_094214170.1">
    <property type="nucleotide sequence ID" value="NZ_BMUG01000015.1"/>
</dbReference>
<dbReference type="InterPro" id="IPR036513">
    <property type="entry name" value="STAS_dom_sf"/>
</dbReference>